<organism evidence="1 2">
    <name type="scientific">Serendipita vermifera MAFF 305830</name>
    <dbReference type="NCBI Taxonomy" id="933852"/>
    <lineage>
        <taxon>Eukaryota</taxon>
        <taxon>Fungi</taxon>
        <taxon>Dikarya</taxon>
        <taxon>Basidiomycota</taxon>
        <taxon>Agaricomycotina</taxon>
        <taxon>Agaricomycetes</taxon>
        <taxon>Sebacinales</taxon>
        <taxon>Serendipitaceae</taxon>
        <taxon>Serendipita</taxon>
    </lineage>
</organism>
<dbReference type="Proteomes" id="UP000054097">
    <property type="component" value="Unassembled WGS sequence"/>
</dbReference>
<accession>A0A0C2XLE9</accession>
<dbReference type="EMBL" id="KN824287">
    <property type="protein sequence ID" value="KIM29832.1"/>
    <property type="molecule type" value="Genomic_DNA"/>
</dbReference>
<keyword evidence="2" id="KW-1185">Reference proteome</keyword>
<proteinExistence type="predicted"/>
<reference evidence="1 2" key="1">
    <citation type="submission" date="2014-04" db="EMBL/GenBank/DDBJ databases">
        <authorList>
            <consortium name="DOE Joint Genome Institute"/>
            <person name="Kuo A."/>
            <person name="Zuccaro A."/>
            <person name="Kohler A."/>
            <person name="Nagy L.G."/>
            <person name="Floudas D."/>
            <person name="Copeland A."/>
            <person name="Barry K.W."/>
            <person name="Cichocki N."/>
            <person name="Veneault-Fourrey C."/>
            <person name="LaButti K."/>
            <person name="Lindquist E.A."/>
            <person name="Lipzen A."/>
            <person name="Lundell T."/>
            <person name="Morin E."/>
            <person name="Murat C."/>
            <person name="Sun H."/>
            <person name="Tunlid A."/>
            <person name="Henrissat B."/>
            <person name="Grigoriev I.V."/>
            <person name="Hibbett D.S."/>
            <person name="Martin F."/>
            <person name="Nordberg H.P."/>
            <person name="Cantor M.N."/>
            <person name="Hua S.X."/>
        </authorList>
    </citation>
    <scope>NUCLEOTIDE SEQUENCE [LARGE SCALE GENOMIC DNA]</scope>
    <source>
        <strain evidence="1 2">MAFF 305830</strain>
    </source>
</reference>
<name>A0A0C2XLE9_SERVB</name>
<evidence type="ECO:0000313" key="2">
    <source>
        <dbReference type="Proteomes" id="UP000054097"/>
    </source>
</evidence>
<dbReference type="AlphaFoldDB" id="A0A0C2XLE9"/>
<protein>
    <submittedName>
        <fullName evidence="1">Uncharacterized protein</fullName>
    </submittedName>
</protein>
<sequence>MSSASFSIRRKLGDTNAATLDPKATGLIRLLLEDAFNQAIDAINGILAGFSIVMTARVSCDEIENTMDEIDALADEDTEDDDKGWQLFDNYIDGIRKLEELLLEPQGLFETTQVNLSVGTVKKCFKEVAKWEGHRENLGTHLQKLHALIHNSEGTQNVPLVSTLEQRRDDAALLQKLLDLLEKVENRTTGNL</sequence>
<evidence type="ECO:0000313" key="1">
    <source>
        <dbReference type="EMBL" id="KIM29832.1"/>
    </source>
</evidence>
<dbReference type="OrthoDB" id="10585574at2759"/>
<dbReference type="HOGENOM" id="CLU_1415972_0_0_1"/>
<reference evidence="2" key="2">
    <citation type="submission" date="2015-01" db="EMBL/GenBank/DDBJ databases">
        <title>Evolutionary Origins and Diversification of the Mycorrhizal Mutualists.</title>
        <authorList>
            <consortium name="DOE Joint Genome Institute"/>
            <consortium name="Mycorrhizal Genomics Consortium"/>
            <person name="Kohler A."/>
            <person name="Kuo A."/>
            <person name="Nagy L.G."/>
            <person name="Floudas D."/>
            <person name="Copeland A."/>
            <person name="Barry K.W."/>
            <person name="Cichocki N."/>
            <person name="Veneault-Fourrey C."/>
            <person name="LaButti K."/>
            <person name="Lindquist E.A."/>
            <person name="Lipzen A."/>
            <person name="Lundell T."/>
            <person name="Morin E."/>
            <person name="Murat C."/>
            <person name="Riley R."/>
            <person name="Ohm R."/>
            <person name="Sun H."/>
            <person name="Tunlid A."/>
            <person name="Henrissat B."/>
            <person name="Grigoriev I.V."/>
            <person name="Hibbett D.S."/>
            <person name="Martin F."/>
        </authorList>
    </citation>
    <scope>NUCLEOTIDE SEQUENCE [LARGE SCALE GENOMIC DNA]</scope>
    <source>
        <strain evidence="2">MAFF 305830</strain>
    </source>
</reference>
<gene>
    <name evidence="1" type="ORF">M408DRAFT_107983</name>
</gene>